<organism evidence="1 2">
    <name type="scientific">Stylosanthes scabra</name>
    <dbReference type="NCBI Taxonomy" id="79078"/>
    <lineage>
        <taxon>Eukaryota</taxon>
        <taxon>Viridiplantae</taxon>
        <taxon>Streptophyta</taxon>
        <taxon>Embryophyta</taxon>
        <taxon>Tracheophyta</taxon>
        <taxon>Spermatophyta</taxon>
        <taxon>Magnoliopsida</taxon>
        <taxon>eudicotyledons</taxon>
        <taxon>Gunneridae</taxon>
        <taxon>Pentapetalae</taxon>
        <taxon>rosids</taxon>
        <taxon>fabids</taxon>
        <taxon>Fabales</taxon>
        <taxon>Fabaceae</taxon>
        <taxon>Papilionoideae</taxon>
        <taxon>50 kb inversion clade</taxon>
        <taxon>dalbergioids sensu lato</taxon>
        <taxon>Dalbergieae</taxon>
        <taxon>Pterocarpus clade</taxon>
        <taxon>Stylosanthes</taxon>
    </lineage>
</organism>
<dbReference type="PANTHER" id="PTHR47165">
    <property type="entry name" value="OS03G0429900 PROTEIN"/>
    <property type="match status" value="1"/>
</dbReference>
<proteinExistence type="predicted"/>
<keyword evidence="2" id="KW-1185">Reference proteome</keyword>
<dbReference type="PANTHER" id="PTHR47165:SF4">
    <property type="entry name" value="OS03G0429900 PROTEIN"/>
    <property type="match status" value="1"/>
</dbReference>
<dbReference type="EMBL" id="JASCZI010273377">
    <property type="protein sequence ID" value="MED6224745.1"/>
    <property type="molecule type" value="Genomic_DNA"/>
</dbReference>
<dbReference type="Gene3D" id="2.40.50.140">
    <property type="entry name" value="Nucleic acid-binding proteins"/>
    <property type="match status" value="1"/>
</dbReference>
<sequence length="325" mass="37161">MAIAIHTFDGVSSSKSDLLFCVYVICLWEAPSKYNAKEIQSIEMVVKDCKRIHVSIPKRLITRWRVHLQEFKMFMITNLIVIDLKMKPKLRTIPCTWNRRIHCILFGNKVDQIVPYLEKPQDELLIVVLQYFKSNFELSKVHFNIDFKDIVEFRDGLVNVGPTMSGRISEVHFEGAFAGAEELIKGRATEGQPWIVVKIVALNVGSSDWCYSACVGCEKKVEVIANDNTGYINMLLWDREAKILCGKPTDKVKTEKVEGDDDYPPNLNKMLDRKLLLKIHVRNSSIHNADHVYPVIKVIDDEEVIDKCTPVKVPVVQGSIDEICR</sequence>
<accession>A0ABU6ZS12</accession>
<protein>
    <submittedName>
        <fullName evidence="1">Uncharacterized protein</fullName>
    </submittedName>
</protein>
<name>A0ABU6ZS12_9FABA</name>
<gene>
    <name evidence="1" type="ORF">PIB30_087051</name>
</gene>
<dbReference type="InterPro" id="IPR012340">
    <property type="entry name" value="NA-bd_OB-fold"/>
</dbReference>
<dbReference type="SUPFAM" id="SSF50249">
    <property type="entry name" value="Nucleic acid-binding proteins"/>
    <property type="match status" value="1"/>
</dbReference>
<dbReference type="Proteomes" id="UP001341840">
    <property type="component" value="Unassembled WGS sequence"/>
</dbReference>
<evidence type="ECO:0000313" key="2">
    <source>
        <dbReference type="Proteomes" id="UP001341840"/>
    </source>
</evidence>
<comment type="caution">
    <text evidence="1">The sequence shown here is derived from an EMBL/GenBank/DDBJ whole genome shotgun (WGS) entry which is preliminary data.</text>
</comment>
<reference evidence="1 2" key="1">
    <citation type="journal article" date="2023" name="Plants (Basel)">
        <title>Bridging the Gap: Combining Genomics and Transcriptomics Approaches to Understand Stylosanthes scabra, an Orphan Legume from the Brazilian Caatinga.</title>
        <authorList>
            <person name="Ferreira-Neto J.R.C."/>
            <person name="da Silva M.D."/>
            <person name="Binneck E."/>
            <person name="de Melo N.F."/>
            <person name="da Silva R.H."/>
            <person name="de Melo A.L.T.M."/>
            <person name="Pandolfi V."/>
            <person name="Bustamante F.O."/>
            <person name="Brasileiro-Vidal A.C."/>
            <person name="Benko-Iseppon A.M."/>
        </authorList>
    </citation>
    <scope>NUCLEOTIDE SEQUENCE [LARGE SCALE GENOMIC DNA]</scope>
    <source>
        <tissue evidence="1">Leaves</tissue>
    </source>
</reference>
<evidence type="ECO:0000313" key="1">
    <source>
        <dbReference type="EMBL" id="MED6224745.1"/>
    </source>
</evidence>